<dbReference type="PANTHER" id="PTHR47723:SF19">
    <property type="entry name" value="POLYNUCLEOTIDYL TRANSFERASE, RIBONUCLEASE H-LIKE SUPERFAMILY PROTEIN"/>
    <property type="match status" value="1"/>
</dbReference>
<comment type="caution">
    <text evidence="1">The sequence shown here is derived from an EMBL/GenBank/DDBJ whole genome shotgun (WGS) entry which is preliminary data.</text>
</comment>
<organism evidence="1 2">
    <name type="scientific">Parasponia andersonii</name>
    <name type="common">Sponia andersonii</name>
    <dbReference type="NCBI Taxonomy" id="3476"/>
    <lineage>
        <taxon>Eukaryota</taxon>
        <taxon>Viridiplantae</taxon>
        <taxon>Streptophyta</taxon>
        <taxon>Embryophyta</taxon>
        <taxon>Tracheophyta</taxon>
        <taxon>Spermatophyta</taxon>
        <taxon>Magnoliopsida</taxon>
        <taxon>eudicotyledons</taxon>
        <taxon>Gunneridae</taxon>
        <taxon>Pentapetalae</taxon>
        <taxon>rosids</taxon>
        <taxon>fabids</taxon>
        <taxon>Rosales</taxon>
        <taxon>Cannabaceae</taxon>
        <taxon>Parasponia</taxon>
    </lineage>
</organism>
<accession>A0A2P5CPR5</accession>
<dbReference type="AlphaFoldDB" id="A0A2P5CPR5"/>
<sequence length="124" mass="13603">MNVIPWELPPPGRLKLNVDAACFFNQGFIGIKAIIRDITSMVYAAMSKYINGLFEPWTVKLLALREGSRFALCKGFVIQFVESNSQLAIGLVNSTGGLSSNDLITRDVKSLLRSCEGSSCRFAP</sequence>
<dbReference type="EMBL" id="JXTB01000108">
    <property type="protein sequence ID" value="PON63037.1"/>
    <property type="molecule type" value="Genomic_DNA"/>
</dbReference>
<gene>
    <name evidence="1" type="ORF">PanWU01x14_134840</name>
</gene>
<evidence type="ECO:0000313" key="1">
    <source>
        <dbReference type="EMBL" id="PON63037.1"/>
    </source>
</evidence>
<dbReference type="SUPFAM" id="SSF53098">
    <property type="entry name" value="Ribonuclease H-like"/>
    <property type="match status" value="1"/>
</dbReference>
<reference evidence="2" key="1">
    <citation type="submission" date="2016-06" db="EMBL/GenBank/DDBJ databases">
        <title>Parallel loss of symbiosis genes in relatives of nitrogen-fixing non-legume Parasponia.</title>
        <authorList>
            <person name="Van Velzen R."/>
            <person name="Holmer R."/>
            <person name="Bu F."/>
            <person name="Rutten L."/>
            <person name="Van Zeijl A."/>
            <person name="Liu W."/>
            <person name="Santuari L."/>
            <person name="Cao Q."/>
            <person name="Sharma T."/>
            <person name="Shen D."/>
            <person name="Roswanjaya Y."/>
            <person name="Wardhani T."/>
            <person name="Kalhor M.S."/>
            <person name="Jansen J."/>
            <person name="Van den Hoogen J."/>
            <person name="Gungor B."/>
            <person name="Hartog M."/>
            <person name="Hontelez J."/>
            <person name="Verver J."/>
            <person name="Yang W.-C."/>
            <person name="Schijlen E."/>
            <person name="Repin R."/>
            <person name="Schilthuizen M."/>
            <person name="Schranz E."/>
            <person name="Heidstra R."/>
            <person name="Miyata K."/>
            <person name="Fedorova E."/>
            <person name="Kohlen W."/>
            <person name="Bisseling T."/>
            <person name="Smit S."/>
            <person name="Geurts R."/>
        </authorList>
    </citation>
    <scope>NUCLEOTIDE SEQUENCE [LARGE SCALE GENOMIC DNA]</scope>
    <source>
        <strain evidence="2">cv. WU1-14</strain>
    </source>
</reference>
<dbReference type="Proteomes" id="UP000237105">
    <property type="component" value="Unassembled WGS sequence"/>
</dbReference>
<dbReference type="OrthoDB" id="1906820at2759"/>
<dbReference type="PANTHER" id="PTHR47723">
    <property type="entry name" value="OS05G0353850 PROTEIN"/>
    <property type="match status" value="1"/>
</dbReference>
<keyword evidence="2" id="KW-1185">Reference proteome</keyword>
<protein>
    <submittedName>
        <fullName evidence="1">Ribonuclease H-like domain containing protein</fullName>
    </submittedName>
</protein>
<name>A0A2P5CPR5_PARAD</name>
<evidence type="ECO:0000313" key="2">
    <source>
        <dbReference type="Proteomes" id="UP000237105"/>
    </source>
</evidence>
<dbReference type="InterPro" id="IPR053151">
    <property type="entry name" value="RNase_H-like"/>
</dbReference>
<dbReference type="InterPro" id="IPR012337">
    <property type="entry name" value="RNaseH-like_sf"/>
</dbReference>
<proteinExistence type="predicted"/>